<accession>A0A9P8ZWV3</accession>
<dbReference type="Proteomes" id="UP000758603">
    <property type="component" value="Unassembled WGS sequence"/>
</dbReference>
<gene>
    <name evidence="2" type="ORF">BKA67DRAFT_647325</name>
</gene>
<evidence type="ECO:0000313" key="3">
    <source>
        <dbReference type="Proteomes" id="UP000758603"/>
    </source>
</evidence>
<dbReference type="RefSeq" id="XP_045957708.1">
    <property type="nucleotide sequence ID" value="XM_046105950.1"/>
</dbReference>
<evidence type="ECO:0000313" key="2">
    <source>
        <dbReference type="EMBL" id="KAH6653431.1"/>
    </source>
</evidence>
<protein>
    <submittedName>
        <fullName evidence="2">Uncharacterized protein</fullName>
    </submittedName>
</protein>
<keyword evidence="1" id="KW-0812">Transmembrane</keyword>
<sequence length="326" mass="36814">MDHISIVSFYLVVVMLLVMILGEDEERTTFCLDDVASDIATRYFSDGSQLRQIFECDCDAGSEIVSDCQFVAKTDDLVRESFEMPPNFAFIECHDARRGQFLVYTVTSRMLLHQVEIFDRMSINRSGEALPFIIIAPNGHAIEIEDCISEEDVRSLAERIKDTRAEVYGISRSAGSKKHRAQDACPYQTLPMKPREAKCWKCKVADEDISLSFLRLSLSTKSATLWCSKSPSVSLSFSALITDGSLDLKMHMYLHFHPVINGIVVYEHTENIRLLAKGFGLTLKRWATSAHLDSLRPGMHVQNWLAQVDIGTTFGKAKSEHEFRTS</sequence>
<dbReference type="GeneID" id="70134841"/>
<proteinExistence type="predicted"/>
<comment type="caution">
    <text evidence="2">The sequence shown here is derived from an EMBL/GenBank/DDBJ whole genome shotgun (WGS) entry which is preliminary data.</text>
</comment>
<feature type="transmembrane region" description="Helical" evidence="1">
    <location>
        <begin position="6"/>
        <end position="22"/>
    </location>
</feature>
<dbReference type="AlphaFoldDB" id="A0A9P8ZWV3"/>
<name>A0A9P8ZWV3_9PEZI</name>
<evidence type="ECO:0000256" key="1">
    <source>
        <dbReference type="SAM" id="Phobius"/>
    </source>
</evidence>
<keyword evidence="3" id="KW-1185">Reference proteome</keyword>
<keyword evidence="1" id="KW-0472">Membrane</keyword>
<keyword evidence="1" id="KW-1133">Transmembrane helix</keyword>
<reference evidence="2" key="1">
    <citation type="journal article" date="2021" name="Nat. Commun.">
        <title>Genetic determinants of endophytism in the Arabidopsis root mycobiome.</title>
        <authorList>
            <person name="Mesny F."/>
            <person name="Miyauchi S."/>
            <person name="Thiergart T."/>
            <person name="Pickel B."/>
            <person name="Atanasova L."/>
            <person name="Karlsson M."/>
            <person name="Huettel B."/>
            <person name="Barry K.W."/>
            <person name="Haridas S."/>
            <person name="Chen C."/>
            <person name="Bauer D."/>
            <person name="Andreopoulos W."/>
            <person name="Pangilinan J."/>
            <person name="LaButti K."/>
            <person name="Riley R."/>
            <person name="Lipzen A."/>
            <person name="Clum A."/>
            <person name="Drula E."/>
            <person name="Henrissat B."/>
            <person name="Kohler A."/>
            <person name="Grigoriev I.V."/>
            <person name="Martin F.M."/>
            <person name="Hacquard S."/>
        </authorList>
    </citation>
    <scope>NUCLEOTIDE SEQUENCE</scope>
    <source>
        <strain evidence="2">MPI-SDFR-AT-0073</strain>
    </source>
</reference>
<dbReference type="EMBL" id="JAGPXC010000005">
    <property type="protein sequence ID" value="KAH6653431.1"/>
    <property type="molecule type" value="Genomic_DNA"/>
</dbReference>
<organism evidence="2 3">
    <name type="scientific">Truncatella angustata</name>
    <dbReference type="NCBI Taxonomy" id="152316"/>
    <lineage>
        <taxon>Eukaryota</taxon>
        <taxon>Fungi</taxon>
        <taxon>Dikarya</taxon>
        <taxon>Ascomycota</taxon>
        <taxon>Pezizomycotina</taxon>
        <taxon>Sordariomycetes</taxon>
        <taxon>Xylariomycetidae</taxon>
        <taxon>Amphisphaeriales</taxon>
        <taxon>Sporocadaceae</taxon>
        <taxon>Truncatella</taxon>
    </lineage>
</organism>